<dbReference type="GO" id="GO:0016491">
    <property type="term" value="F:oxidoreductase activity"/>
    <property type="evidence" value="ECO:0007669"/>
    <property type="project" value="InterPro"/>
</dbReference>
<dbReference type="InterPro" id="IPR029478">
    <property type="entry name" value="TM1586_NiRdase"/>
</dbReference>
<protein>
    <submittedName>
        <fullName evidence="2">Nitroreductase</fullName>
    </submittedName>
</protein>
<proteinExistence type="predicted"/>
<dbReference type="RefSeq" id="WP_025021419.1">
    <property type="nucleotide sequence ID" value="NZ_AZFH01000202.1"/>
</dbReference>
<gene>
    <name evidence="2" type="ORF">FC36_GL001994</name>
</gene>
<evidence type="ECO:0000313" key="2">
    <source>
        <dbReference type="EMBL" id="KRL76279.1"/>
    </source>
</evidence>
<dbReference type="SUPFAM" id="SSF55469">
    <property type="entry name" value="FMN-dependent nitroreductase-like"/>
    <property type="match status" value="1"/>
</dbReference>
<dbReference type="EMBL" id="AZFH01000202">
    <property type="protein sequence ID" value="KRL76279.1"/>
    <property type="molecule type" value="Genomic_DNA"/>
</dbReference>
<name>A0A0R1T4B8_9LACO</name>
<dbReference type="Proteomes" id="UP000051048">
    <property type="component" value="Unassembled WGS sequence"/>
</dbReference>
<comment type="caution">
    <text evidence="2">The sequence shown here is derived from an EMBL/GenBank/DDBJ whole genome shotgun (WGS) entry which is preliminary data.</text>
</comment>
<dbReference type="PATRIC" id="fig|1423740.3.peg.2160"/>
<evidence type="ECO:0000313" key="3">
    <source>
        <dbReference type="Proteomes" id="UP000051048"/>
    </source>
</evidence>
<dbReference type="InterPro" id="IPR000415">
    <property type="entry name" value="Nitroreductase-like"/>
</dbReference>
<feature type="domain" description="Putative nitroreductase TM1586" evidence="1">
    <location>
        <begin position="2"/>
        <end position="198"/>
    </location>
</feature>
<dbReference type="AlphaFoldDB" id="A0A0R1T4B8"/>
<accession>A0A0R1T4B8</accession>
<organism evidence="2 3">
    <name type="scientific">Ligilactobacillus equi DSM 15833 = JCM 10991</name>
    <dbReference type="NCBI Taxonomy" id="1423740"/>
    <lineage>
        <taxon>Bacteria</taxon>
        <taxon>Bacillati</taxon>
        <taxon>Bacillota</taxon>
        <taxon>Bacilli</taxon>
        <taxon>Lactobacillales</taxon>
        <taxon>Lactobacillaceae</taxon>
        <taxon>Ligilactobacillus</taxon>
    </lineage>
</organism>
<sequence length="208" mass="23572">MNLHEIMERRHTVRKYKKQSLSQADIDAIIQEVANLNQQFALSMKLITNEDDLLSKFAKLFMAQNASNAILLEGQDDEKLGYSAAKLMLFVQERGLNSWFIGGTYNQKKFSNAKAIIVIGYGKNIGKPHKSKAISQVSDYITEMPEWYLAGIQALLLAPTVLNKQNFQIKYNEGDPILDVKVSDYSGLEKGILKYYFESISKHKLSSN</sequence>
<evidence type="ECO:0000259" key="1">
    <source>
        <dbReference type="Pfam" id="PF14512"/>
    </source>
</evidence>
<reference evidence="2 3" key="1">
    <citation type="journal article" date="2015" name="Genome Announc.">
        <title>Expanding the biotechnology potential of lactobacilli through comparative genomics of 213 strains and associated genera.</title>
        <authorList>
            <person name="Sun Z."/>
            <person name="Harris H.M."/>
            <person name="McCann A."/>
            <person name="Guo C."/>
            <person name="Argimon S."/>
            <person name="Zhang W."/>
            <person name="Yang X."/>
            <person name="Jeffery I.B."/>
            <person name="Cooney J.C."/>
            <person name="Kagawa T.F."/>
            <person name="Liu W."/>
            <person name="Song Y."/>
            <person name="Salvetti E."/>
            <person name="Wrobel A."/>
            <person name="Rasinkangas P."/>
            <person name="Parkhill J."/>
            <person name="Rea M.C."/>
            <person name="O'Sullivan O."/>
            <person name="Ritari J."/>
            <person name="Douillard F.P."/>
            <person name="Paul Ross R."/>
            <person name="Yang R."/>
            <person name="Briner A.E."/>
            <person name="Felis G.E."/>
            <person name="de Vos W.M."/>
            <person name="Barrangou R."/>
            <person name="Klaenhammer T.R."/>
            <person name="Caufield P.W."/>
            <person name="Cui Y."/>
            <person name="Zhang H."/>
            <person name="O'Toole P.W."/>
        </authorList>
    </citation>
    <scope>NUCLEOTIDE SEQUENCE [LARGE SCALE GENOMIC DNA]</scope>
    <source>
        <strain evidence="2 3">DSM 15833</strain>
    </source>
</reference>
<dbReference type="STRING" id="1423740.FC36_GL001994"/>
<dbReference type="Gene3D" id="3.40.109.10">
    <property type="entry name" value="NADH Oxidase"/>
    <property type="match status" value="1"/>
</dbReference>
<dbReference type="Pfam" id="PF14512">
    <property type="entry name" value="TM1586_NiRdase"/>
    <property type="match status" value="1"/>
</dbReference>